<evidence type="ECO:0000256" key="4">
    <source>
        <dbReference type="ARBA" id="ARBA00022989"/>
    </source>
</evidence>
<feature type="transmembrane region" description="Helical" evidence="8">
    <location>
        <begin position="70"/>
        <end position="94"/>
    </location>
</feature>
<keyword evidence="3 8" id="KW-0812">Transmembrane</keyword>
<feature type="transmembrane region" description="Helical" evidence="8">
    <location>
        <begin position="184"/>
        <end position="209"/>
    </location>
</feature>
<keyword evidence="7" id="KW-0807">Transducer</keyword>
<dbReference type="EMBL" id="JARQZJ010000133">
    <property type="protein sequence ID" value="KAK9892297.1"/>
    <property type="molecule type" value="Genomic_DNA"/>
</dbReference>
<keyword evidence="2" id="KW-1003">Cell membrane</keyword>
<reference evidence="9 10" key="1">
    <citation type="submission" date="2023-03" db="EMBL/GenBank/DDBJ databases">
        <title>Genome insight into feeding habits of ladybird beetles.</title>
        <authorList>
            <person name="Li H.-S."/>
            <person name="Huang Y.-H."/>
            <person name="Pang H."/>
        </authorList>
    </citation>
    <scope>NUCLEOTIDE SEQUENCE [LARGE SCALE GENOMIC DNA]</scope>
    <source>
        <strain evidence="9">SYSU_2023b</strain>
        <tissue evidence="9">Whole body</tissue>
    </source>
</reference>
<comment type="subcellular location">
    <subcellularLocation>
        <location evidence="1">Cell membrane</location>
        <topology evidence="1">Multi-pass membrane protein</topology>
    </subcellularLocation>
</comment>
<proteinExistence type="predicted"/>
<dbReference type="PANTHER" id="PTHR21143">
    <property type="entry name" value="INVERTEBRATE GUSTATORY RECEPTOR"/>
    <property type="match status" value="1"/>
</dbReference>
<dbReference type="AlphaFoldDB" id="A0AAW1VGT1"/>
<evidence type="ECO:0000256" key="3">
    <source>
        <dbReference type="ARBA" id="ARBA00022692"/>
    </source>
</evidence>
<name>A0AAW1VGT1_9CUCU</name>
<evidence type="ECO:0000313" key="10">
    <source>
        <dbReference type="Proteomes" id="UP001431783"/>
    </source>
</evidence>
<gene>
    <name evidence="9" type="ORF">WA026_019101</name>
</gene>
<dbReference type="InterPro" id="IPR013604">
    <property type="entry name" value="7TM_chemorcpt"/>
</dbReference>
<keyword evidence="4 8" id="KW-1133">Transmembrane helix</keyword>
<evidence type="ECO:0000256" key="8">
    <source>
        <dbReference type="SAM" id="Phobius"/>
    </source>
</evidence>
<dbReference type="GO" id="GO:0030425">
    <property type="term" value="C:dendrite"/>
    <property type="evidence" value="ECO:0007669"/>
    <property type="project" value="TreeGrafter"/>
</dbReference>
<evidence type="ECO:0000313" key="9">
    <source>
        <dbReference type="EMBL" id="KAK9892297.1"/>
    </source>
</evidence>
<evidence type="ECO:0000256" key="1">
    <source>
        <dbReference type="ARBA" id="ARBA00004651"/>
    </source>
</evidence>
<evidence type="ECO:0008006" key="11">
    <source>
        <dbReference type="Google" id="ProtNLM"/>
    </source>
</evidence>
<organism evidence="9 10">
    <name type="scientific">Henosepilachna vigintioctopunctata</name>
    <dbReference type="NCBI Taxonomy" id="420089"/>
    <lineage>
        <taxon>Eukaryota</taxon>
        <taxon>Metazoa</taxon>
        <taxon>Ecdysozoa</taxon>
        <taxon>Arthropoda</taxon>
        <taxon>Hexapoda</taxon>
        <taxon>Insecta</taxon>
        <taxon>Pterygota</taxon>
        <taxon>Neoptera</taxon>
        <taxon>Endopterygota</taxon>
        <taxon>Coleoptera</taxon>
        <taxon>Polyphaga</taxon>
        <taxon>Cucujiformia</taxon>
        <taxon>Coccinelloidea</taxon>
        <taxon>Coccinellidae</taxon>
        <taxon>Epilachninae</taxon>
        <taxon>Epilachnini</taxon>
        <taxon>Henosepilachna</taxon>
    </lineage>
</organism>
<dbReference type="GO" id="GO:0050909">
    <property type="term" value="P:sensory perception of taste"/>
    <property type="evidence" value="ECO:0007669"/>
    <property type="project" value="InterPro"/>
</dbReference>
<dbReference type="GO" id="GO:0030424">
    <property type="term" value="C:axon"/>
    <property type="evidence" value="ECO:0007669"/>
    <property type="project" value="TreeGrafter"/>
</dbReference>
<dbReference type="GO" id="GO:0043025">
    <property type="term" value="C:neuronal cell body"/>
    <property type="evidence" value="ECO:0007669"/>
    <property type="project" value="TreeGrafter"/>
</dbReference>
<keyword evidence="10" id="KW-1185">Reference proteome</keyword>
<evidence type="ECO:0000256" key="2">
    <source>
        <dbReference type="ARBA" id="ARBA00022475"/>
    </source>
</evidence>
<dbReference type="GO" id="GO:0008049">
    <property type="term" value="P:male courtship behavior"/>
    <property type="evidence" value="ECO:0007669"/>
    <property type="project" value="TreeGrafter"/>
</dbReference>
<dbReference type="GO" id="GO:0005886">
    <property type="term" value="C:plasma membrane"/>
    <property type="evidence" value="ECO:0007669"/>
    <property type="project" value="UniProtKB-SubCell"/>
</dbReference>
<keyword evidence="6" id="KW-0675">Receptor</keyword>
<dbReference type="GO" id="GO:0007635">
    <property type="term" value="P:chemosensory behavior"/>
    <property type="evidence" value="ECO:0007669"/>
    <property type="project" value="TreeGrafter"/>
</dbReference>
<dbReference type="PANTHER" id="PTHR21143:SF133">
    <property type="entry name" value="GUSTATORY AND PHEROMONE RECEPTOR 32A-RELATED"/>
    <property type="match status" value="1"/>
</dbReference>
<keyword evidence="5 8" id="KW-0472">Membrane</keyword>
<evidence type="ECO:0000256" key="5">
    <source>
        <dbReference type="ARBA" id="ARBA00023136"/>
    </source>
</evidence>
<dbReference type="Proteomes" id="UP001431783">
    <property type="component" value="Unassembled WGS sequence"/>
</dbReference>
<accession>A0AAW1VGT1</accession>
<sequence>MVKCLNCQYEVIGTRVLKSQGERINRIFLIKSRINTSANSETEHLEYLIRLHGKICDLVDYFNSIFGINFLLVISSANINILIYASSFAIYALNRGPILQHLDMRTLLEKLAEAVFQLILPIVLVHECSGIAVRRKNLIVTCLSYYNKLSKKRRTQEVKLLQKGIAILCHQAETRMSHFSAGGFFTIDFTMLTMMFGGLTANLIIVLQLTQCSSNSTSPASNSVIE</sequence>
<evidence type="ECO:0000256" key="7">
    <source>
        <dbReference type="ARBA" id="ARBA00023224"/>
    </source>
</evidence>
<evidence type="ECO:0000256" key="6">
    <source>
        <dbReference type="ARBA" id="ARBA00023170"/>
    </source>
</evidence>
<comment type="caution">
    <text evidence="9">The sequence shown here is derived from an EMBL/GenBank/DDBJ whole genome shotgun (WGS) entry which is preliminary data.</text>
</comment>
<dbReference type="GO" id="GO:0007165">
    <property type="term" value="P:signal transduction"/>
    <property type="evidence" value="ECO:0007669"/>
    <property type="project" value="UniProtKB-KW"/>
</dbReference>
<dbReference type="Pfam" id="PF08395">
    <property type="entry name" value="7tm_7"/>
    <property type="match status" value="1"/>
</dbReference>
<protein>
    <recommendedName>
        <fullName evidence="11">Gustatory receptor</fullName>
    </recommendedName>
</protein>